<gene>
    <name evidence="1" type="ORF">JG687_00016366</name>
    <name evidence="2" type="ORF">PC110_g5627</name>
</gene>
<accession>A0A329SQE4</accession>
<reference evidence="1" key="2">
    <citation type="submission" date="2021-01" db="EMBL/GenBank/DDBJ databases">
        <title>Phytophthora aleatoria, a newly-described species from Pinus radiata is distinct from Phytophthora cactorum isolates based on comparative genomics.</title>
        <authorList>
            <person name="Mcdougal R."/>
            <person name="Panda P."/>
            <person name="Williams N."/>
            <person name="Studholme D.J."/>
        </authorList>
    </citation>
    <scope>NUCLEOTIDE SEQUENCE</scope>
    <source>
        <strain evidence="1">NZFS 3830</strain>
    </source>
</reference>
<dbReference type="EMBL" id="MJFZ01000095">
    <property type="protein sequence ID" value="RAW38146.1"/>
    <property type="molecule type" value="Genomic_DNA"/>
</dbReference>
<dbReference type="AlphaFoldDB" id="A0A329SQE4"/>
<evidence type="ECO:0000313" key="2">
    <source>
        <dbReference type="EMBL" id="RAW38146.1"/>
    </source>
</evidence>
<dbReference type="OrthoDB" id="122204at2759"/>
<dbReference type="VEuPathDB" id="FungiDB:PC110_g5627"/>
<proteinExistence type="predicted"/>
<dbReference type="Proteomes" id="UP000688947">
    <property type="component" value="Unassembled WGS sequence"/>
</dbReference>
<evidence type="ECO:0000313" key="1">
    <source>
        <dbReference type="EMBL" id="KAG6947028.1"/>
    </source>
</evidence>
<keyword evidence="3" id="KW-1185">Reference proteome</keyword>
<dbReference type="Proteomes" id="UP000251314">
    <property type="component" value="Unassembled WGS sequence"/>
</dbReference>
<dbReference type="EMBL" id="JAENGZ010001634">
    <property type="protein sequence ID" value="KAG6947028.1"/>
    <property type="molecule type" value="Genomic_DNA"/>
</dbReference>
<name>A0A329SQE4_9STRA</name>
<protein>
    <submittedName>
        <fullName evidence="2">Uncharacterized protein</fullName>
    </submittedName>
</protein>
<comment type="caution">
    <text evidence="2">The sequence shown here is derived from an EMBL/GenBank/DDBJ whole genome shotgun (WGS) entry which is preliminary data.</text>
</comment>
<sequence length="134" mass="15002">MTREVWFQLVDGEGNRVTSAECVECAENAKVYRLRYAVKDTYSDSHLKWIAASDLRVFANRAATEALEEDALIGSFGGSKQDALIVVVPQRAESAPSYLILPETREKVANAVFVIVEKDKMTRALEWVCFSARL</sequence>
<organism evidence="2 3">
    <name type="scientific">Phytophthora cactorum</name>
    <dbReference type="NCBI Taxonomy" id="29920"/>
    <lineage>
        <taxon>Eukaryota</taxon>
        <taxon>Sar</taxon>
        <taxon>Stramenopiles</taxon>
        <taxon>Oomycota</taxon>
        <taxon>Peronosporomycetes</taxon>
        <taxon>Peronosporales</taxon>
        <taxon>Peronosporaceae</taxon>
        <taxon>Phytophthora</taxon>
    </lineage>
</organism>
<evidence type="ECO:0000313" key="3">
    <source>
        <dbReference type="Proteomes" id="UP000251314"/>
    </source>
</evidence>
<reference evidence="2 3" key="1">
    <citation type="submission" date="2018-01" db="EMBL/GenBank/DDBJ databases">
        <title>Draft genome of the strawberry crown rot pathogen Phytophthora cactorum.</title>
        <authorList>
            <person name="Armitage A.D."/>
            <person name="Lysoe E."/>
            <person name="Nellist C.F."/>
            <person name="Harrison R.J."/>
            <person name="Brurberg M.B."/>
        </authorList>
    </citation>
    <scope>NUCLEOTIDE SEQUENCE [LARGE SCALE GENOMIC DNA]</scope>
    <source>
        <strain evidence="2 3">10300</strain>
    </source>
</reference>